<keyword evidence="1" id="KW-0812">Transmembrane</keyword>
<feature type="transmembrane region" description="Helical" evidence="1">
    <location>
        <begin position="12"/>
        <end position="29"/>
    </location>
</feature>
<keyword evidence="1" id="KW-0472">Membrane</keyword>
<protein>
    <submittedName>
        <fullName evidence="2">Uncharacterized protein</fullName>
    </submittedName>
</protein>
<feature type="transmembrane region" description="Helical" evidence="1">
    <location>
        <begin position="106"/>
        <end position="122"/>
    </location>
</feature>
<reference evidence="2" key="1">
    <citation type="submission" date="2025-08" db="UniProtKB">
        <authorList>
            <consortium name="Ensembl"/>
        </authorList>
    </citation>
    <scope>IDENTIFICATION</scope>
</reference>
<sequence length="123" mass="13566">MAILTGARRYLIAVLICISLIISDVEHFFMSLLATCMSSLGKCLFSSSAHFSIGLLVFLLSSCMSCLYIVEIRALSVALLAMIFSHSVGCLIFLMVSFAVQKLVSLIRSHWFIFVFIFVALGD</sequence>
<dbReference type="Ensembl" id="ENSSSCT00015054108.1">
    <property type="protein sequence ID" value="ENSSSCP00015021696.1"/>
    <property type="gene ID" value="ENSSSCG00015040624.1"/>
</dbReference>
<dbReference type="Proteomes" id="UP000694726">
    <property type="component" value="Unplaced"/>
</dbReference>
<feature type="transmembrane region" description="Helical" evidence="1">
    <location>
        <begin position="49"/>
        <end position="70"/>
    </location>
</feature>
<evidence type="ECO:0000256" key="1">
    <source>
        <dbReference type="SAM" id="Phobius"/>
    </source>
</evidence>
<evidence type="ECO:0000313" key="2">
    <source>
        <dbReference type="Ensembl" id="ENSSSCP00015021696.1"/>
    </source>
</evidence>
<name>A0A8D0U319_PIG</name>
<keyword evidence="1" id="KW-1133">Transmembrane helix</keyword>
<accession>A0A8D0U319</accession>
<dbReference type="AlphaFoldDB" id="A0A8D0U319"/>
<proteinExistence type="predicted"/>
<organism evidence="2 3">
    <name type="scientific">Sus scrofa</name>
    <name type="common">Pig</name>
    <dbReference type="NCBI Taxonomy" id="9823"/>
    <lineage>
        <taxon>Eukaryota</taxon>
        <taxon>Metazoa</taxon>
        <taxon>Chordata</taxon>
        <taxon>Craniata</taxon>
        <taxon>Vertebrata</taxon>
        <taxon>Euteleostomi</taxon>
        <taxon>Mammalia</taxon>
        <taxon>Eutheria</taxon>
        <taxon>Laurasiatheria</taxon>
        <taxon>Artiodactyla</taxon>
        <taxon>Suina</taxon>
        <taxon>Suidae</taxon>
        <taxon>Sus</taxon>
    </lineage>
</organism>
<evidence type="ECO:0000313" key="3">
    <source>
        <dbReference type="Proteomes" id="UP000694726"/>
    </source>
</evidence>
<feature type="transmembrane region" description="Helical" evidence="1">
    <location>
        <begin position="77"/>
        <end position="100"/>
    </location>
</feature>